<gene>
    <name evidence="2" type="ORF">SLEP1_g44211</name>
</gene>
<reference evidence="2 3" key="1">
    <citation type="journal article" date="2021" name="Commun. Biol.">
        <title>The genome of Shorea leprosula (Dipterocarpaceae) highlights the ecological relevance of drought in aseasonal tropical rainforests.</title>
        <authorList>
            <person name="Ng K.K.S."/>
            <person name="Kobayashi M.J."/>
            <person name="Fawcett J.A."/>
            <person name="Hatakeyama M."/>
            <person name="Paape T."/>
            <person name="Ng C.H."/>
            <person name="Ang C.C."/>
            <person name="Tnah L.H."/>
            <person name="Lee C.T."/>
            <person name="Nishiyama T."/>
            <person name="Sese J."/>
            <person name="O'Brien M.J."/>
            <person name="Copetti D."/>
            <person name="Mohd Noor M.I."/>
            <person name="Ong R.C."/>
            <person name="Putra M."/>
            <person name="Sireger I.Z."/>
            <person name="Indrioko S."/>
            <person name="Kosugi Y."/>
            <person name="Izuno A."/>
            <person name="Isagi Y."/>
            <person name="Lee S.L."/>
            <person name="Shimizu K.K."/>
        </authorList>
    </citation>
    <scope>NUCLEOTIDE SEQUENCE [LARGE SCALE GENOMIC DNA]</scope>
    <source>
        <strain evidence="2">214</strain>
    </source>
</reference>
<evidence type="ECO:0000313" key="3">
    <source>
        <dbReference type="Proteomes" id="UP001054252"/>
    </source>
</evidence>
<feature type="region of interest" description="Disordered" evidence="1">
    <location>
        <begin position="424"/>
        <end position="447"/>
    </location>
</feature>
<feature type="compositionally biased region" description="Basic and acidic residues" evidence="1">
    <location>
        <begin position="44"/>
        <end position="70"/>
    </location>
</feature>
<feature type="compositionally biased region" description="Basic and acidic residues" evidence="1">
    <location>
        <begin position="77"/>
        <end position="112"/>
    </location>
</feature>
<feature type="region of interest" description="Disordered" evidence="1">
    <location>
        <begin position="1"/>
        <end position="163"/>
    </location>
</feature>
<proteinExistence type="predicted"/>
<evidence type="ECO:0000313" key="2">
    <source>
        <dbReference type="EMBL" id="GKV36032.1"/>
    </source>
</evidence>
<dbReference type="EMBL" id="BPVZ01000114">
    <property type="protein sequence ID" value="GKV36032.1"/>
    <property type="molecule type" value="Genomic_DNA"/>
</dbReference>
<feature type="compositionally biased region" description="Basic and acidic residues" evidence="1">
    <location>
        <begin position="9"/>
        <end position="36"/>
    </location>
</feature>
<protein>
    <submittedName>
        <fullName evidence="2">Uncharacterized protein</fullName>
    </submittedName>
</protein>
<dbReference type="Proteomes" id="UP001054252">
    <property type="component" value="Unassembled WGS sequence"/>
</dbReference>
<keyword evidence="3" id="KW-1185">Reference proteome</keyword>
<name>A0AAV5LFY7_9ROSI</name>
<feature type="compositionally biased region" description="Basic and acidic residues" evidence="1">
    <location>
        <begin position="235"/>
        <end position="306"/>
    </location>
</feature>
<feature type="region of interest" description="Disordered" evidence="1">
    <location>
        <begin position="216"/>
        <end position="314"/>
    </location>
</feature>
<comment type="caution">
    <text evidence="2">The sequence shown here is derived from an EMBL/GenBank/DDBJ whole genome shotgun (WGS) entry which is preliminary data.</text>
</comment>
<feature type="compositionally biased region" description="Polar residues" evidence="1">
    <location>
        <begin position="137"/>
        <end position="148"/>
    </location>
</feature>
<dbReference type="PANTHER" id="PTHR34660:SF3">
    <property type="entry name" value="RRM DOMAIN-CONTAINING PROTEIN"/>
    <property type="match status" value="1"/>
</dbReference>
<feature type="compositionally biased region" description="Polar residues" evidence="1">
    <location>
        <begin position="424"/>
        <end position="442"/>
    </location>
</feature>
<dbReference type="PANTHER" id="PTHR34660">
    <property type="entry name" value="MYB-LIKE PROTEIN X"/>
    <property type="match status" value="1"/>
</dbReference>
<accession>A0AAV5LFY7</accession>
<dbReference type="AlphaFoldDB" id="A0AAV5LFY7"/>
<evidence type="ECO:0000256" key="1">
    <source>
        <dbReference type="SAM" id="MobiDB-lite"/>
    </source>
</evidence>
<feature type="compositionally biased region" description="Basic and acidic residues" evidence="1">
    <location>
        <begin position="151"/>
        <end position="163"/>
    </location>
</feature>
<sequence>MCKHKKEKRDKEKRESKEKKEKDGSDGKHRDKNDRKEKHRDRKKEKEKEKERDKDKDKDKDSSRTDDKKLSGPTEGQNRKKTSDEKKLQEKSEGDRGREVSQKEKESNKDRSSPLGENRVAVQFAGYNGEKLIKNNHLAQDSRNSRFVQESGRKVRGEDRGTKNELVEKFMGAEQKREDETVRLVSSKSARTLAEGKEKNKKSDDWSLAGQVIGEETRSSGNALVHNLSEAVPTRVDRIVRQVEKDVDQWMEGKEKTKEKESDHRFGDKHKDENREKKSHGKNKDRDKGKKKEEKVKAKGEQRNVEKGNLNGSNKVDLIDTINLRTFHPSEEIGKNAIAEENLRKRKDFEKNGFIHAANDIKPNKLPKPTSSHMLKENGLQSFQASPTPFSSDGQGPASNCKVENKERKVNGIIQAQAFNVSSAKPSLTGAQAEQADNTSTKPPHPDSKFLCQLLSVPKMEEWPGFNEQEWLFDKNRSQLKKPKMGTSEIDETSQVWAEALRIESADVYALPYVIPY</sequence>
<feature type="region of interest" description="Disordered" evidence="1">
    <location>
        <begin position="354"/>
        <end position="374"/>
    </location>
</feature>
<organism evidence="2 3">
    <name type="scientific">Rubroshorea leprosula</name>
    <dbReference type="NCBI Taxonomy" id="152421"/>
    <lineage>
        <taxon>Eukaryota</taxon>
        <taxon>Viridiplantae</taxon>
        <taxon>Streptophyta</taxon>
        <taxon>Embryophyta</taxon>
        <taxon>Tracheophyta</taxon>
        <taxon>Spermatophyta</taxon>
        <taxon>Magnoliopsida</taxon>
        <taxon>eudicotyledons</taxon>
        <taxon>Gunneridae</taxon>
        <taxon>Pentapetalae</taxon>
        <taxon>rosids</taxon>
        <taxon>malvids</taxon>
        <taxon>Malvales</taxon>
        <taxon>Dipterocarpaceae</taxon>
        <taxon>Rubroshorea</taxon>
    </lineage>
</organism>